<keyword evidence="1" id="KW-0808">Transferase</keyword>
<dbReference type="InterPro" id="IPR025184">
    <property type="entry name" value="AadA_C"/>
</dbReference>
<dbReference type="EMBL" id="CP067341">
    <property type="protein sequence ID" value="QQP10516.1"/>
    <property type="molecule type" value="Genomic_DNA"/>
</dbReference>
<evidence type="ECO:0000313" key="3">
    <source>
        <dbReference type="EMBL" id="QQP10516.1"/>
    </source>
</evidence>
<keyword evidence="4" id="KW-1185">Reference proteome</keyword>
<gene>
    <name evidence="3" type="ORF">FJQ98_14650</name>
</gene>
<reference evidence="3 4" key="1">
    <citation type="submission" date="2020-01" db="EMBL/GenBank/DDBJ databases">
        <authorList>
            <person name="Liu G."/>
            <person name="Liu B."/>
        </authorList>
    </citation>
    <scope>NUCLEOTIDE SEQUENCE [LARGE SCALE GENOMIC DNA]</scope>
    <source>
        <strain evidence="3 4">FJAT-51161</strain>
    </source>
</reference>
<evidence type="ECO:0000256" key="1">
    <source>
        <dbReference type="ARBA" id="ARBA00022679"/>
    </source>
</evidence>
<accession>A0ABX7AKZ2</accession>
<dbReference type="Proteomes" id="UP000596049">
    <property type="component" value="Chromosome"/>
</dbReference>
<dbReference type="InterPro" id="IPR043519">
    <property type="entry name" value="NT_sf"/>
</dbReference>
<dbReference type="SUPFAM" id="SSF81301">
    <property type="entry name" value="Nucleotidyltransferase"/>
    <property type="match status" value="1"/>
</dbReference>
<proteinExistence type="predicted"/>
<dbReference type="Pfam" id="PF13427">
    <property type="entry name" value="AadA_C"/>
    <property type="match status" value="1"/>
</dbReference>
<sequence length="268" mass="30775">MDSRVPIQVRKILNEYITLFQNKIPNTLEGFYLHGSIALNAYINGSSDIDFIAVVNRPLTDEDVGVISALHKELNRKYKDTGMDGCYLLVEDIGKKQCEVNGCLNVNEGKANWGNDNINPITWWILKNKGITILGADVATYNFSVDERVLDDYVLENMNSYWSSRLKKIKKYKAFLIPNKLVDLEVEWSITGILRQFYTLQEHDIVSKVDACKYALHHLPEEFHNIITEAISIREGSNIRYCNSKKQRIDATIQCMDYILKDCNSIKN</sequence>
<name>A0ABX7AKZ2_9BACI</name>
<evidence type="ECO:0000259" key="2">
    <source>
        <dbReference type="Pfam" id="PF13427"/>
    </source>
</evidence>
<dbReference type="RefSeq" id="WP_053594899.1">
    <property type="nucleotide sequence ID" value="NZ_CP067341.1"/>
</dbReference>
<protein>
    <submittedName>
        <fullName evidence="3">DUF4111 domain-containing protein</fullName>
    </submittedName>
</protein>
<feature type="domain" description="Adenylyltransferase AadA C-terminal" evidence="2">
    <location>
        <begin position="195"/>
        <end position="256"/>
    </location>
</feature>
<organism evidence="3 4">
    <name type="scientific">Lysinibacillus agricola</name>
    <dbReference type="NCBI Taxonomy" id="2590012"/>
    <lineage>
        <taxon>Bacteria</taxon>
        <taxon>Bacillati</taxon>
        <taxon>Bacillota</taxon>
        <taxon>Bacilli</taxon>
        <taxon>Bacillales</taxon>
        <taxon>Bacillaceae</taxon>
        <taxon>Lysinibacillus</taxon>
    </lineage>
</organism>
<evidence type="ECO:0000313" key="4">
    <source>
        <dbReference type="Proteomes" id="UP000596049"/>
    </source>
</evidence>